<reference evidence="1 2" key="1">
    <citation type="journal article" date="2014" name="Genome Announc.">
        <title>Draft Genome Sequence of Geobacillus thermopakistaniensis Strain MAS1.</title>
        <authorList>
            <person name="Siddiqui M.A."/>
            <person name="Rashid N."/>
            <person name="Ayyampalayam S."/>
            <person name="Whitman W.B."/>
        </authorList>
    </citation>
    <scope>NUCLEOTIDE SEQUENCE [LARGE SCALE GENOMIC DNA]</scope>
    <source>
        <strain evidence="1 2">MAS1</strain>
    </source>
</reference>
<dbReference type="AlphaFoldDB" id="A0A7U9JBV6"/>
<gene>
    <name evidence="1" type="ORF">T260_06895</name>
</gene>
<sequence length="36" mass="4069">MDESIDIECHKEGRAMAKKELSSLVVLVKKITKKPL</sequence>
<organism evidence="1 2">
    <name type="scientific">Geobacillus thermopakistaniensis (strain MAS1)</name>
    <dbReference type="NCBI Taxonomy" id="1408282"/>
    <lineage>
        <taxon>Bacteria</taxon>
        <taxon>Bacillati</taxon>
        <taxon>Bacillota</taxon>
        <taxon>Bacilli</taxon>
        <taxon>Bacillales</taxon>
        <taxon>Anoxybacillaceae</taxon>
        <taxon>Geobacillus</taxon>
    </lineage>
</organism>
<accession>A0A7U9JBV6</accession>
<keyword evidence="2" id="KW-1185">Reference proteome</keyword>
<comment type="caution">
    <text evidence="1">The sequence shown here is derived from an EMBL/GenBank/DDBJ whole genome shotgun (WGS) entry which is preliminary data.</text>
</comment>
<evidence type="ECO:0000313" key="2">
    <source>
        <dbReference type="Proteomes" id="UP000018339"/>
    </source>
</evidence>
<proteinExistence type="predicted"/>
<evidence type="ECO:0000313" key="1">
    <source>
        <dbReference type="EMBL" id="ESU72654.1"/>
    </source>
</evidence>
<dbReference type="Proteomes" id="UP000018339">
    <property type="component" value="Unassembled WGS sequence"/>
</dbReference>
<name>A0A7U9JBV6_GEOTM</name>
<protein>
    <submittedName>
        <fullName evidence="1">Uncharacterized protein</fullName>
    </submittedName>
</protein>
<dbReference type="EMBL" id="AYSF01000038">
    <property type="protein sequence ID" value="ESU72654.1"/>
    <property type="molecule type" value="Genomic_DNA"/>
</dbReference>